<dbReference type="AlphaFoldDB" id="A0A519BC20"/>
<dbReference type="Proteomes" id="UP000320813">
    <property type="component" value="Unassembled WGS sequence"/>
</dbReference>
<organism evidence="1 2">
    <name type="scientific">Candidatus Acidulodesulfobacterium ferriphilum</name>
    <dbReference type="NCBI Taxonomy" id="2597223"/>
    <lineage>
        <taxon>Bacteria</taxon>
        <taxon>Deltaproteobacteria</taxon>
        <taxon>Candidatus Acidulodesulfobacterales</taxon>
        <taxon>Candidatus Acidulodesulfobacterium</taxon>
    </lineage>
</organism>
<sequence>MKVIYDDETDTLTLIFNDGKISESDEIKEGMILDYDDQGKVVSMELLDASAQVKDPKFISYELKEIKQAM</sequence>
<evidence type="ECO:0000313" key="2">
    <source>
        <dbReference type="Proteomes" id="UP000320813"/>
    </source>
</evidence>
<dbReference type="InterPro" id="IPR019270">
    <property type="entry name" value="DUF2283"/>
</dbReference>
<dbReference type="PANTHER" id="PTHR37029:SF1">
    <property type="entry name" value="SSR1768 PROTEIN"/>
    <property type="match status" value="1"/>
</dbReference>
<gene>
    <name evidence="1" type="ORF">EVJ47_00355</name>
</gene>
<dbReference type="PANTHER" id="PTHR37029">
    <property type="entry name" value="SSR1768 PROTEIN"/>
    <property type="match status" value="1"/>
</dbReference>
<comment type="caution">
    <text evidence="1">The sequence shown here is derived from an EMBL/GenBank/DDBJ whole genome shotgun (WGS) entry which is preliminary data.</text>
</comment>
<dbReference type="Pfam" id="PF10049">
    <property type="entry name" value="DUF2283"/>
    <property type="match status" value="1"/>
</dbReference>
<accession>A0A519BC20</accession>
<name>A0A519BC20_9DELT</name>
<dbReference type="EMBL" id="SGBD01000001">
    <property type="protein sequence ID" value="RZD14774.1"/>
    <property type="molecule type" value="Genomic_DNA"/>
</dbReference>
<protein>
    <submittedName>
        <fullName evidence="1">DUF2283 domain-containing protein</fullName>
    </submittedName>
</protein>
<reference evidence="1 2" key="1">
    <citation type="submission" date="2019-01" db="EMBL/GenBank/DDBJ databases">
        <title>Insights into ecological role of a new deltaproteobacterial order Candidatus Sinidesulfobacterales (Sva0485) by metagenomics and metatranscriptomics.</title>
        <authorList>
            <person name="Tan S."/>
            <person name="Liu J."/>
            <person name="Fang Y."/>
            <person name="Hedlund B.P."/>
            <person name="Lian Z.H."/>
            <person name="Huang L.Y."/>
            <person name="Li J.T."/>
            <person name="Huang L.N."/>
            <person name="Li W.J."/>
            <person name="Jiang H.C."/>
            <person name="Dong H.L."/>
            <person name="Shu W.S."/>
        </authorList>
    </citation>
    <scope>NUCLEOTIDE SEQUENCE [LARGE SCALE GENOMIC DNA]</scope>
    <source>
        <strain evidence="1">AP3</strain>
    </source>
</reference>
<evidence type="ECO:0000313" key="1">
    <source>
        <dbReference type="EMBL" id="RZD14774.1"/>
    </source>
</evidence>
<proteinExistence type="predicted"/>